<evidence type="ECO:0000256" key="1">
    <source>
        <dbReference type="SAM" id="Phobius"/>
    </source>
</evidence>
<keyword evidence="1" id="KW-0812">Transmembrane</keyword>
<dbReference type="OrthoDB" id="2989405at2"/>
<sequence length="104" mass="11248">MMNNWMLIALLTISTYLSRVIGVEIMAGREMNATLRLYFNYVPIAIIAALIANQMLVPTDGGIALSLPVLIGCLATAITLKVIHTFLPSLIIGIAAGLLARYFL</sequence>
<dbReference type="Proteomes" id="UP000285456">
    <property type="component" value="Unassembled WGS sequence"/>
</dbReference>
<feature type="transmembrane region" description="Helical" evidence="1">
    <location>
        <begin position="86"/>
        <end position="103"/>
    </location>
</feature>
<dbReference type="EMBL" id="QWEH01000017">
    <property type="protein sequence ID" value="RHW30028.1"/>
    <property type="molecule type" value="Genomic_DNA"/>
</dbReference>
<evidence type="ECO:0000313" key="2">
    <source>
        <dbReference type="EMBL" id="RHW30028.1"/>
    </source>
</evidence>
<comment type="caution">
    <text evidence="2">The sequence shown here is derived from an EMBL/GenBank/DDBJ whole genome shotgun (WGS) entry which is preliminary data.</text>
</comment>
<dbReference type="AlphaFoldDB" id="A0A417YBF1"/>
<keyword evidence="1" id="KW-0472">Membrane</keyword>
<organism evidence="2 3">
    <name type="scientific">Oceanobacillus profundus</name>
    <dbReference type="NCBI Taxonomy" id="372463"/>
    <lineage>
        <taxon>Bacteria</taxon>
        <taxon>Bacillati</taxon>
        <taxon>Bacillota</taxon>
        <taxon>Bacilli</taxon>
        <taxon>Bacillales</taxon>
        <taxon>Bacillaceae</taxon>
        <taxon>Oceanobacillus</taxon>
    </lineage>
</organism>
<gene>
    <name evidence="2" type="ORF">D1B32_19460</name>
</gene>
<evidence type="ECO:0000313" key="3">
    <source>
        <dbReference type="Proteomes" id="UP000285456"/>
    </source>
</evidence>
<accession>A0A417YBF1</accession>
<protein>
    <submittedName>
        <fullName evidence="2">AzlD domain-containing protein</fullName>
    </submittedName>
</protein>
<proteinExistence type="predicted"/>
<dbReference type="InterPro" id="IPR008407">
    <property type="entry name" value="Brnchd-chn_aa_trnsp_AzlD"/>
</dbReference>
<dbReference type="Pfam" id="PF05437">
    <property type="entry name" value="AzlD"/>
    <property type="match status" value="1"/>
</dbReference>
<reference evidence="2 3" key="1">
    <citation type="journal article" date="2007" name="Int. J. Syst. Evol. Microbiol.">
        <title>Oceanobacillus profundus sp. nov., isolated from a deep-sea sediment core.</title>
        <authorList>
            <person name="Kim Y.G."/>
            <person name="Choi D.H."/>
            <person name="Hyun S."/>
            <person name="Cho B.C."/>
        </authorList>
    </citation>
    <scope>NUCLEOTIDE SEQUENCE [LARGE SCALE GENOMIC DNA]</scope>
    <source>
        <strain evidence="2 3">DSM 18246</strain>
    </source>
</reference>
<keyword evidence="3" id="KW-1185">Reference proteome</keyword>
<feature type="transmembrane region" description="Helical" evidence="1">
    <location>
        <begin position="38"/>
        <end position="56"/>
    </location>
</feature>
<name>A0A417YBF1_9BACI</name>
<keyword evidence="1" id="KW-1133">Transmembrane helix</keyword>